<gene>
    <name evidence="1" type="ORF">OG367_36765</name>
</gene>
<protein>
    <submittedName>
        <fullName evidence="1">DUF6309 family protein</fullName>
    </submittedName>
</protein>
<dbReference type="Pfam" id="PF19828">
    <property type="entry name" value="DUF6309"/>
    <property type="match status" value="1"/>
</dbReference>
<dbReference type="EMBL" id="CP109491">
    <property type="protein sequence ID" value="WUX41443.1"/>
    <property type="molecule type" value="Genomic_DNA"/>
</dbReference>
<dbReference type="RefSeq" id="WP_329434343.1">
    <property type="nucleotide sequence ID" value="NZ_CP108640.1"/>
</dbReference>
<keyword evidence="2" id="KW-1185">Reference proteome</keyword>
<accession>A0ABZ1ZS65</accession>
<sequence>MSAVEAVAFSEVLRVYGRDHPADRPHRANTNEDGEENLRRAHSLFGSWYRIELGRADILRVVLPWHLSEGGARELVPRTGLTVGRAADLVRADPAGYAEANPVCAAKLDRFSRAAFTAVYLSARPVDHPDYSDVRIREGLIHLDGLHRMVGWEVAGRLGGGAAVTAYLAAESLPACLGTPLEGKPV</sequence>
<evidence type="ECO:0000313" key="2">
    <source>
        <dbReference type="Proteomes" id="UP001431926"/>
    </source>
</evidence>
<name>A0ABZ1ZS65_STRAQ</name>
<evidence type="ECO:0000313" key="1">
    <source>
        <dbReference type="EMBL" id="WUX41443.1"/>
    </source>
</evidence>
<dbReference type="InterPro" id="IPR046276">
    <property type="entry name" value="DUF6309"/>
</dbReference>
<reference evidence="1" key="1">
    <citation type="submission" date="2022-10" db="EMBL/GenBank/DDBJ databases">
        <title>The complete genomes of actinobacterial strains from the NBC collection.</title>
        <authorList>
            <person name="Joergensen T.S."/>
            <person name="Alvarez Arevalo M."/>
            <person name="Sterndorff E.B."/>
            <person name="Faurdal D."/>
            <person name="Vuksanovic O."/>
            <person name="Mourched A.-S."/>
            <person name="Charusanti P."/>
            <person name="Shaw S."/>
            <person name="Blin K."/>
            <person name="Weber T."/>
        </authorList>
    </citation>
    <scope>NUCLEOTIDE SEQUENCE</scope>
    <source>
        <strain evidence="1">NBC_01436</strain>
    </source>
</reference>
<proteinExistence type="predicted"/>
<organism evidence="1 2">
    <name type="scientific">Streptomyces anulatus</name>
    <name type="common">Streptomyces chrysomallus</name>
    <dbReference type="NCBI Taxonomy" id="1892"/>
    <lineage>
        <taxon>Bacteria</taxon>
        <taxon>Bacillati</taxon>
        <taxon>Actinomycetota</taxon>
        <taxon>Actinomycetes</taxon>
        <taxon>Kitasatosporales</taxon>
        <taxon>Streptomycetaceae</taxon>
        <taxon>Streptomyces</taxon>
    </lineage>
</organism>
<dbReference type="Proteomes" id="UP001431926">
    <property type="component" value="Chromosome"/>
</dbReference>